<accession>A0A147F604</accession>
<comment type="caution">
    <text evidence="2">The sequence shown here is derived from an EMBL/GenBank/DDBJ whole genome shotgun (WGS) entry which is preliminary data.</text>
</comment>
<organism evidence="2 3">
    <name type="scientific">Microbacterium testaceum</name>
    <name type="common">Aureobacterium testaceum</name>
    <name type="synonym">Brevibacterium testaceum</name>
    <dbReference type="NCBI Taxonomy" id="2033"/>
    <lineage>
        <taxon>Bacteria</taxon>
        <taxon>Bacillati</taxon>
        <taxon>Actinomycetota</taxon>
        <taxon>Actinomycetes</taxon>
        <taxon>Micrococcales</taxon>
        <taxon>Microbacteriaceae</taxon>
        <taxon>Microbacterium</taxon>
    </lineage>
</organism>
<proteinExistence type="predicted"/>
<dbReference type="PROSITE" id="PS51257">
    <property type="entry name" value="PROKAR_LIPOPROTEIN"/>
    <property type="match status" value="1"/>
</dbReference>
<sequence length="138" mass="14800">MSRTHRRIAATLTTASALALTGCSLDGLIWGPEGANVIDTTQELIAAAAAGDADEMVCDGRELDLGSPADWNGLSAEEPEQFVAEYWPEQAELDPTWSINLSLPAGRVASGVEYPGDLFYREDDGGLCLVDIAWWTVE</sequence>
<dbReference type="RefSeq" id="WP_058614468.1">
    <property type="nucleotide sequence ID" value="NZ_LDRV01000077.1"/>
</dbReference>
<evidence type="ECO:0000256" key="1">
    <source>
        <dbReference type="SAM" id="SignalP"/>
    </source>
</evidence>
<keyword evidence="1" id="KW-0732">Signal</keyword>
<name>A0A147F604_MICTE</name>
<evidence type="ECO:0000313" key="2">
    <source>
        <dbReference type="EMBL" id="KTS10387.1"/>
    </source>
</evidence>
<feature type="signal peptide" evidence="1">
    <location>
        <begin position="1"/>
        <end position="19"/>
    </location>
</feature>
<dbReference type="AlphaFoldDB" id="A0A147F604"/>
<dbReference type="PATRIC" id="fig|2033.7.peg.3133"/>
<protein>
    <recommendedName>
        <fullName evidence="4">Lipoprotein</fullName>
    </recommendedName>
</protein>
<feature type="chain" id="PRO_5038368539" description="Lipoprotein" evidence="1">
    <location>
        <begin position="20"/>
        <end position="138"/>
    </location>
</feature>
<dbReference type="EMBL" id="LDRV01000077">
    <property type="protein sequence ID" value="KTS10387.1"/>
    <property type="molecule type" value="Genomic_DNA"/>
</dbReference>
<evidence type="ECO:0008006" key="4">
    <source>
        <dbReference type="Google" id="ProtNLM"/>
    </source>
</evidence>
<dbReference type="Proteomes" id="UP000072189">
    <property type="component" value="Unassembled WGS sequence"/>
</dbReference>
<reference evidence="2 3" key="1">
    <citation type="journal article" date="2016" name="Front. Microbiol.">
        <title>Genomic Resource of Rice Seed Associated Bacteria.</title>
        <authorList>
            <person name="Midha S."/>
            <person name="Bansal K."/>
            <person name="Sharma S."/>
            <person name="Kumar N."/>
            <person name="Patil P.P."/>
            <person name="Chaudhry V."/>
            <person name="Patil P.B."/>
        </authorList>
    </citation>
    <scope>NUCLEOTIDE SEQUENCE [LARGE SCALE GENOMIC DNA]</scope>
    <source>
        <strain evidence="2 3">RSA3</strain>
    </source>
</reference>
<evidence type="ECO:0000313" key="3">
    <source>
        <dbReference type="Proteomes" id="UP000072189"/>
    </source>
</evidence>
<gene>
    <name evidence="2" type="ORF">RSA3_11735</name>
</gene>